<evidence type="ECO:0000256" key="1">
    <source>
        <dbReference type="SAM" id="SignalP"/>
    </source>
</evidence>
<comment type="caution">
    <text evidence="3">The sequence shown here is derived from an EMBL/GenBank/DDBJ whole genome shotgun (WGS) entry which is preliminary data.</text>
</comment>
<feature type="signal peptide" evidence="1">
    <location>
        <begin position="1"/>
        <end position="21"/>
    </location>
</feature>
<dbReference type="InterPro" id="IPR001480">
    <property type="entry name" value="Bulb-type_lectin_dom"/>
</dbReference>
<dbReference type="SUPFAM" id="SSF51126">
    <property type="entry name" value="Pectin lyase-like"/>
    <property type="match status" value="1"/>
</dbReference>
<gene>
    <name evidence="3" type="ORF">SMACR_05683</name>
</gene>
<organism evidence="3 4">
    <name type="scientific">Sordaria macrospora</name>
    <dbReference type="NCBI Taxonomy" id="5147"/>
    <lineage>
        <taxon>Eukaryota</taxon>
        <taxon>Fungi</taxon>
        <taxon>Dikarya</taxon>
        <taxon>Ascomycota</taxon>
        <taxon>Pezizomycotina</taxon>
        <taxon>Sordariomycetes</taxon>
        <taxon>Sordariomycetidae</taxon>
        <taxon>Sordariales</taxon>
        <taxon>Sordariaceae</taxon>
        <taxon>Sordaria</taxon>
    </lineage>
</organism>
<dbReference type="Pfam" id="PF13229">
    <property type="entry name" value="Beta_helix"/>
    <property type="match status" value="1"/>
</dbReference>
<name>A0A8S8ZV88_SORMA</name>
<dbReference type="Proteomes" id="UP000433876">
    <property type="component" value="Unassembled WGS sequence"/>
</dbReference>
<dbReference type="AlphaFoldDB" id="A0A8S8ZV88"/>
<feature type="chain" id="PRO_5035877800" description="Bulb-type lectin domain-containing protein" evidence="1">
    <location>
        <begin position="22"/>
        <end position="556"/>
    </location>
</feature>
<dbReference type="OMA" id="VWASGHT"/>
<dbReference type="PROSITE" id="PS50927">
    <property type="entry name" value="BULB_LECTIN"/>
    <property type="match status" value="1"/>
</dbReference>
<protein>
    <recommendedName>
        <fullName evidence="2">Bulb-type lectin domain-containing protein</fullName>
    </recommendedName>
</protein>
<dbReference type="InterPro" id="IPR039448">
    <property type="entry name" value="Beta_helix"/>
</dbReference>
<accession>A0A8S8ZV88</accession>
<feature type="domain" description="Bulb-type lectin" evidence="2">
    <location>
        <begin position="438"/>
        <end position="556"/>
    </location>
</feature>
<dbReference type="VEuPathDB" id="FungiDB:SMAC_05683"/>
<evidence type="ECO:0000313" key="4">
    <source>
        <dbReference type="Proteomes" id="UP000433876"/>
    </source>
</evidence>
<dbReference type="InterPro" id="IPR012334">
    <property type="entry name" value="Pectin_lyas_fold"/>
</dbReference>
<dbReference type="Gene3D" id="2.90.10.10">
    <property type="entry name" value="Bulb-type lectin domain"/>
    <property type="match status" value="1"/>
</dbReference>
<dbReference type="Gene3D" id="2.160.20.10">
    <property type="entry name" value="Single-stranded right-handed beta-helix, Pectin lyase-like"/>
    <property type="match status" value="1"/>
</dbReference>
<keyword evidence="1" id="KW-0732">Signal</keyword>
<dbReference type="EMBL" id="NMPR01000053">
    <property type="protein sequence ID" value="KAA8632501.1"/>
    <property type="molecule type" value="Genomic_DNA"/>
</dbReference>
<dbReference type="InterPro" id="IPR011050">
    <property type="entry name" value="Pectin_lyase_fold/virulence"/>
</dbReference>
<proteinExistence type="predicted"/>
<dbReference type="InterPro" id="IPR006626">
    <property type="entry name" value="PbH1"/>
</dbReference>
<evidence type="ECO:0000259" key="2">
    <source>
        <dbReference type="PROSITE" id="PS50927"/>
    </source>
</evidence>
<dbReference type="SMART" id="SM00710">
    <property type="entry name" value="PbH1"/>
    <property type="match status" value="4"/>
</dbReference>
<reference evidence="3 4" key="1">
    <citation type="submission" date="2017-07" db="EMBL/GenBank/DDBJ databases">
        <title>Genome sequence of the Sordaria macrospora wild type strain R19027.</title>
        <authorList>
            <person name="Nowrousian M."/>
            <person name="Teichert I."/>
            <person name="Kueck U."/>
        </authorList>
    </citation>
    <scope>NUCLEOTIDE SEQUENCE [LARGE SCALE GENOMIC DNA]</scope>
    <source>
        <strain evidence="3 4">R19027</strain>
        <tissue evidence="3">Mycelium</tissue>
    </source>
</reference>
<dbReference type="SUPFAM" id="SSF51110">
    <property type="entry name" value="alpha-D-mannose-specific plant lectins"/>
    <property type="match status" value="1"/>
</dbReference>
<dbReference type="InterPro" id="IPR036426">
    <property type="entry name" value="Bulb-type_lectin_dom_sf"/>
</dbReference>
<evidence type="ECO:0000313" key="3">
    <source>
        <dbReference type="EMBL" id="KAA8632501.1"/>
    </source>
</evidence>
<sequence length="556" mass="57484">MTSLQALALPLALNFLSLVHAVPGGPWKGWRAGKGCCIPHGDSPTIITEDTTTIIPRQFSCLSTGTQSTINALFSSGGANTIVRLCPGVTIPITAPVVFTAPGQELSTQGYPTDSTRATILIQPGSTVTSAIRGNWQNNIKVLNIQVDGNRPNAGYLGGDALLEMGGGTEGQTVSHTVVKNTRSWSCVHFIGSGQDNNPCRQATVTFNEVGPCGHEGVDSATGNGLWADGLSIECKDTTVTDNTITGATDGGIVIFGSPGSHILRNTIVSSSSSGLQFGGINMVDPTWGANYSGVVVSDNTITGGPGSFINLGIGMGSQVWSNPHPETNFGQVTVTNNVFTGNVGFSIVMNGWLGGLTVTGNSVSGVTTPSSSFASAAGCGSVQQAEFAASHQLVYYPAGVMGSSGPNNIQSQFTALATNASNWLCLTDPLPPLPDSKSFAPNTLSVDASTSRVVSLRDFHIQVQGDGNVVGIDTTGGVWTVKWASSRYSSACGTNGAQCFLAFGIDGNFVMYDGNGPLWASGTDGRGQLLTFSREAPWVTVSGNNGQTLWTIGNL</sequence>